<dbReference type="Pfam" id="PF02585">
    <property type="entry name" value="PIG-L"/>
    <property type="match status" value="1"/>
</dbReference>
<keyword evidence="1" id="KW-0862">Zinc</keyword>
<accession>A0ABV9RGV1</accession>
<evidence type="ECO:0000256" key="2">
    <source>
        <dbReference type="SAM" id="MobiDB-lite"/>
    </source>
</evidence>
<dbReference type="InterPro" id="IPR024078">
    <property type="entry name" value="LmbE-like_dom_sf"/>
</dbReference>
<comment type="caution">
    <text evidence="3">The sequence shown here is derived from an EMBL/GenBank/DDBJ whole genome shotgun (WGS) entry which is preliminary data.</text>
</comment>
<dbReference type="Proteomes" id="UP001595909">
    <property type="component" value="Unassembled WGS sequence"/>
</dbReference>
<gene>
    <name evidence="3" type="ORF">ACFPEL_11290</name>
</gene>
<evidence type="ECO:0000256" key="1">
    <source>
        <dbReference type="ARBA" id="ARBA00022833"/>
    </source>
</evidence>
<dbReference type="Gene3D" id="3.40.50.10320">
    <property type="entry name" value="LmbE-like"/>
    <property type="match status" value="1"/>
</dbReference>
<dbReference type="RefSeq" id="WP_274188114.1">
    <property type="nucleotide sequence ID" value="NZ_BAABHN010000020.1"/>
</dbReference>
<proteinExistence type="predicted"/>
<dbReference type="InterPro" id="IPR003737">
    <property type="entry name" value="GlcNAc_PI_deacetylase-related"/>
</dbReference>
<keyword evidence="3" id="KW-0378">Hydrolase</keyword>
<evidence type="ECO:0000313" key="3">
    <source>
        <dbReference type="EMBL" id="MFC4832995.1"/>
    </source>
</evidence>
<protein>
    <submittedName>
        <fullName evidence="3">PIG-L deacetylase family protein</fullName>
        <ecNumber evidence="3">3.5.1.-</ecNumber>
    </submittedName>
</protein>
<reference evidence="4" key="1">
    <citation type="journal article" date="2019" name="Int. J. Syst. Evol. Microbiol.">
        <title>The Global Catalogue of Microorganisms (GCM) 10K type strain sequencing project: providing services to taxonomists for standard genome sequencing and annotation.</title>
        <authorList>
            <consortium name="The Broad Institute Genomics Platform"/>
            <consortium name="The Broad Institute Genome Sequencing Center for Infectious Disease"/>
            <person name="Wu L."/>
            <person name="Ma J."/>
        </authorList>
    </citation>
    <scope>NUCLEOTIDE SEQUENCE [LARGE SCALE GENOMIC DNA]</scope>
    <source>
        <strain evidence="4">CCUG 50347</strain>
    </source>
</reference>
<organism evidence="3 4">
    <name type="scientific">Actinomycetospora chibensis</name>
    <dbReference type="NCBI Taxonomy" id="663606"/>
    <lineage>
        <taxon>Bacteria</taxon>
        <taxon>Bacillati</taxon>
        <taxon>Actinomycetota</taxon>
        <taxon>Actinomycetes</taxon>
        <taxon>Pseudonocardiales</taxon>
        <taxon>Pseudonocardiaceae</taxon>
        <taxon>Actinomycetospora</taxon>
    </lineage>
</organism>
<name>A0ABV9RGV1_9PSEU</name>
<sequence>MADPGDLSGRIPAPQGARPPWRELEGLRPLTLRACRRLIVVAPHPRDEIRAAGGLLRRLAARHASVDVLALTDGPGRTCTPPEGIAVPDPGDLGADLVVRPDDLGDPDTLDSVLARLDGIAPEDGDGEEPAGDGGSDPEEIALADAYRALGVAEVHRHRLGLPDAGLSRCEADVVGALSEIVGFVEDPHGLCVLAPWSGDGDDDHEAAGRAAEIVCAAYRVRLVRWLDQAWSWAGPESAEVPWRRARQLALSETVQARKLAASAAFGGRPGRDRELPDGSAPGPREVFLV</sequence>
<dbReference type="GO" id="GO:0016787">
    <property type="term" value="F:hydrolase activity"/>
    <property type="evidence" value="ECO:0007669"/>
    <property type="project" value="UniProtKB-KW"/>
</dbReference>
<evidence type="ECO:0000313" key="4">
    <source>
        <dbReference type="Proteomes" id="UP001595909"/>
    </source>
</evidence>
<feature type="region of interest" description="Disordered" evidence="2">
    <location>
        <begin position="1"/>
        <end position="20"/>
    </location>
</feature>
<feature type="compositionally biased region" description="Acidic residues" evidence="2">
    <location>
        <begin position="121"/>
        <end position="139"/>
    </location>
</feature>
<keyword evidence="4" id="KW-1185">Reference proteome</keyword>
<dbReference type="SUPFAM" id="SSF102588">
    <property type="entry name" value="LmbE-like"/>
    <property type="match status" value="1"/>
</dbReference>
<feature type="region of interest" description="Disordered" evidence="2">
    <location>
        <begin position="120"/>
        <end position="139"/>
    </location>
</feature>
<dbReference type="EC" id="3.5.1.-" evidence="3"/>
<dbReference type="EMBL" id="JBHSIM010000020">
    <property type="protein sequence ID" value="MFC4832995.1"/>
    <property type="molecule type" value="Genomic_DNA"/>
</dbReference>